<evidence type="ECO:0000256" key="3">
    <source>
        <dbReference type="ARBA" id="ARBA00022729"/>
    </source>
</evidence>
<dbReference type="AlphaFoldDB" id="A0A068SEX6"/>
<evidence type="ECO:0008006" key="8">
    <source>
        <dbReference type="Google" id="ProtNLM"/>
    </source>
</evidence>
<keyword evidence="7" id="KW-1185">Reference proteome</keyword>
<keyword evidence="3 5" id="KW-0732">Signal</keyword>
<dbReference type="PANTHER" id="PTHR31279">
    <property type="entry name" value="PROTEIN EXORDIUM-LIKE 5"/>
    <property type="match status" value="1"/>
</dbReference>
<protein>
    <recommendedName>
        <fullName evidence="8">Phosphate-induced protein 1</fullName>
    </recommendedName>
</protein>
<evidence type="ECO:0000256" key="4">
    <source>
        <dbReference type="ARBA" id="ARBA00023591"/>
    </source>
</evidence>
<proteinExistence type="inferred from homology"/>
<dbReference type="InterPro" id="IPR006766">
    <property type="entry name" value="EXORDIUM-like"/>
</dbReference>
<dbReference type="PANTHER" id="PTHR31279:SF58">
    <property type="entry name" value="PROTEIN EXORDIUM-LIKE 2"/>
    <property type="match status" value="1"/>
</dbReference>
<organism evidence="6 7">
    <name type="scientific">Lichtheimia corymbifera JMRC:FSU:9682</name>
    <dbReference type="NCBI Taxonomy" id="1263082"/>
    <lineage>
        <taxon>Eukaryota</taxon>
        <taxon>Fungi</taxon>
        <taxon>Fungi incertae sedis</taxon>
        <taxon>Mucoromycota</taxon>
        <taxon>Mucoromycotina</taxon>
        <taxon>Mucoromycetes</taxon>
        <taxon>Mucorales</taxon>
        <taxon>Lichtheimiaceae</taxon>
        <taxon>Lichtheimia</taxon>
    </lineage>
</organism>
<sequence length="300" mass="32575">MRFSTLGALLITTALNLVSAQDQVSTISNQTTPLISNYGDSFKNTGGNVLNDKVNVYIVFYGNWSSSESQAEQTTFMNFVNGVSSTSWFSTLKEYTGNDGNAVTGPLNVAAGVVDSGSHGLTLNDSDAHKQIIVDAVNSGYLSATNQIDSDGIYVIMAGNDVQDKDFCHTNCGYNGYSDQFQYMFIGYPGTCSESCIPPPINQTSPNNNPAIDAAVTIFSHEVQDILTNPRKDAWTMDANGTTIELGDFCAGLNVPEDVWFGNMQQTDNNAKYNIEIGDQKYLVQTIFSKNKKQCLLSSE</sequence>
<comment type="subcellular location">
    <subcellularLocation>
        <location evidence="1">Secreted</location>
    </subcellularLocation>
</comment>
<dbReference type="Pfam" id="PF04674">
    <property type="entry name" value="Phi_1"/>
    <property type="match status" value="1"/>
</dbReference>
<dbReference type="Proteomes" id="UP000027586">
    <property type="component" value="Unassembled WGS sequence"/>
</dbReference>
<accession>A0A068SEX6</accession>
<name>A0A068SEX6_9FUNG</name>
<feature type="chain" id="PRO_5001656106" description="Phosphate-induced protein 1" evidence="5">
    <location>
        <begin position="21"/>
        <end position="300"/>
    </location>
</feature>
<evidence type="ECO:0000256" key="2">
    <source>
        <dbReference type="ARBA" id="ARBA00022525"/>
    </source>
</evidence>
<dbReference type="EMBL" id="CBTN010000110">
    <property type="protein sequence ID" value="CDH60844.1"/>
    <property type="molecule type" value="Genomic_DNA"/>
</dbReference>
<comment type="caution">
    <text evidence="6">The sequence shown here is derived from an EMBL/GenBank/DDBJ whole genome shotgun (WGS) entry which is preliminary data.</text>
</comment>
<evidence type="ECO:0000256" key="5">
    <source>
        <dbReference type="SAM" id="SignalP"/>
    </source>
</evidence>
<dbReference type="GO" id="GO:0005576">
    <property type="term" value="C:extracellular region"/>
    <property type="evidence" value="ECO:0007669"/>
    <property type="project" value="UniProtKB-SubCell"/>
</dbReference>
<dbReference type="VEuPathDB" id="FungiDB:LCOR_11620.1"/>
<evidence type="ECO:0000256" key="1">
    <source>
        <dbReference type="ARBA" id="ARBA00004613"/>
    </source>
</evidence>
<feature type="signal peptide" evidence="5">
    <location>
        <begin position="1"/>
        <end position="20"/>
    </location>
</feature>
<comment type="similarity">
    <text evidence="4">Belongs to the EXORDIUM family.</text>
</comment>
<evidence type="ECO:0000313" key="7">
    <source>
        <dbReference type="Proteomes" id="UP000027586"/>
    </source>
</evidence>
<reference evidence="6" key="1">
    <citation type="submission" date="2013-08" db="EMBL/GenBank/DDBJ databases">
        <title>Gene expansion shapes genome architecture in the human pathogen Lichtheimia corymbifera: an evolutionary genomics analysis in the ancient terrestrial Mucorales (Mucoromycotina).</title>
        <authorList>
            <person name="Schwartze V.U."/>
            <person name="Winter S."/>
            <person name="Shelest E."/>
            <person name="Marcet-Houben M."/>
            <person name="Horn F."/>
            <person name="Wehner S."/>
            <person name="Hoffmann K."/>
            <person name="Riege K."/>
            <person name="Sammeth M."/>
            <person name="Nowrousian M."/>
            <person name="Valiante V."/>
            <person name="Linde J."/>
            <person name="Jacobsen I.D."/>
            <person name="Marz M."/>
            <person name="Brakhage A.A."/>
            <person name="Gabaldon T."/>
            <person name="Bocker S."/>
            <person name="Voigt K."/>
        </authorList>
    </citation>
    <scope>NUCLEOTIDE SEQUENCE [LARGE SCALE GENOMIC DNA]</scope>
    <source>
        <strain evidence="6">FSU 9682</strain>
    </source>
</reference>
<gene>
    <name evidence="6" type="ORF">LCOR_11620.1</name>
</gene>
<dbReference type="OrthoDB" id="2016249at2759"/>
<evidence type="ECO:0000313" key="6">
    <source>
        <dbReference type="EMBL" id="CDH60844.1"/>
    </source>
</evidence>
<keyword evidence="2" id="KW-0964">Secreted</keyword>